<dbReference type="PROSITE" id="PS51891">
    <property type="entry name" value="CENP_V_GFA"/>
    <property type="match status" value="1"/>
</dbReference>
<comment type="similarity">
    <text evidence="1">Belongs to the Gfa family.</text>
</comment>
<dbReference type="PANTHER" id="PTHR33337">
    <property type="entry name" value="GFA DOMAIN-CONTAINING PROTEIN"/>
    <property type="match status" value="1"/>
</dbReference>
<sequence>MISGGCLCGGVRYRISGELAPIQLCHCQQCRKAQGTPFASNIPLLRSQFELLSGAELLKAYASSAGKERVFCSHCGSPLYSQRSSAPEAIRLRAGSLDQALTVRPAFHAYTASAANWWPIDDALPQYPQGAPPEPEA</sequence>
<gene>
    <name evidence="6" type="ORF">NBRC116187_07280</name>
    <name evidence="7" type="ORF">SAMN05216271_0957</name>
</gene>
<dbReference type="GO" id="GO:0046872">
    <property type="term" value="F:metal ion binding"/>
    <property type="evidence" value="ECO:0007669"/>
    <property type="project" value="UniProtKB-KW"/>
</dbReference>
<dbReference type="EMBL" id="LT629763">
    <property type="protein sequence ID" value="SDS01300.1"/>
    <property type="molecule type" value="Genomic_DNA"/>
</dbReference>
<dbReference type="RefSeq" id="WP_092284327.1">
    <property type="nucleotide sequence ID" value="NZ_BAABWD010000001.1"/>
</dbReference>
<evidence type="ECO:0000256" key="2">
    <source>
        <dbReference type="ARBA" id="ARBA00022723"/>
    </source>
</evidence>
<reference evidence="8" key="1">
    <citation type="submission" date="2016-10" db="EMBL/GenBank/DDBJ databases">
        <authorList>
            <person name="Varghese N."/>
            <person name="Submissions S."/>
        </authorList>
    </citation>
    <scope>NUCLEOTIDE SEQUENCE [LARGE SCALE GENOMIC DNA]</scope>
    <source>
        <strain evidence="8">JCM 14963</strain>
    </source>
</reference>
<keyword evidence="9" id="KW-1185">Reference proteome</keyword>
<dbReference type="AlphaFoldDB" id="A0A1H1NR87"/>
<evidence type="ECO:0000313" key="9">
    <source>
        <dbReference type="Proteomes" id="UP001486808"/>
    </source>
</evidence>
<reference evidence="6 9" key="3">
    <citation type="submission" date="2024-04" db="EMBL/GenBank/DDBJ databases">
        <title>Draft genome sequence of Halopseudomonas sabulinigri NBRC 116187.</title>
        <authorList>
            <person name="Miyakawa T."/>
            <person name="Kusuya Y."/>
            <person name="Miura T."/>
        </authorList>
    </citation>
    <scope>NUCLEOTIDE SEQUENCE [LARGE SCALE GENOMIC DNA]</scope>
    <source>
        <strain evidence="6 9">4NH20-0042</strain>
    </source>
</reference>
<dbReference type="Pfam" id="PF04828">
    <property type="entry name" value="GFA"/>
    <property type="match status" value="1"/>
</dbReference>
<evidence type="ECO:0000313" key="8">
    <source>
        <dbReference type="Proteomes" id="UP000243413"/>
    </source>
</evidence>
<dbReference type="Proteomes" id="UP001486808">
    <property type="component" value="Unassembled WGS sequence"/>
</dbReference>
<dbReference type="PANTHER" id="PTHR33337:SF40">
    <property type="entry name" value="CENP-V_GFA DOMAIN-CONTAINING PROTEIN-RELATED"/>
    <property type="match status" value="1"/>
</dbReference>
<dbReference type="Proteomes" id="UP000243413">
    <property type="component" value="Chromosome I"/>
</dbReference>
<feature type="domain" description="CENP-V/GFA" evidence="5">
    <location>
        <begin position="2"/>
        <end position="119"/>
    </location>
</feature>
<dbReference type="Gene3D" id="3.90.1590.10">
    <property type="entry name" value="glutathione-dependent formaldehyde- activating enzyme (gfa)"/>
    <property type="match status" value="1"/>
</dbReference>
<dbReference type="InterPro" id="IPR006913">
    <property type="entry name" value="CENP-V/GFA"/>
</dbReference>
<dbReference type="GO" id="GO:0016846">
    <property type="term" value="F:carbon-sulfur lyase activity"/>
    <property type="evidence" value="ECO:0007669"/>
    <property type="project" value="InterPro"/>
</dbReference>
<dbReference type="OrthoDB" id="7765631at2"/>
<evidence type="ECO:0000256" key="3">
    <source>
        <dbReference type="ARBA" id="ARBA00022833"/>
    </source>
</evidence>
<evidence type="ECO:0000256" key="1">
    <source>
        <dbReference type="ARBA" id="ARBA00005495"/>
    </source>
</evidence>
<keyword evidence="3" id="KW-0862">Zinc</keyword>
<keyword evidence="2" id="KW-0479">Metal-binding</keyword>
<organism evidence="7 8">
    <name type="scientific">Halopseudomonas sabulinigri</name>
    <dbReference type="NCBI Taxonomy" id="472181"/>
    <lineage>
        <taxon>Bacteria</taxon>
        <taxon>Pseudomonadati</taxon>
        <taxon>Pseudomonadota</taxon>
        <taxon>Gammaproteobacteria</taxon>
        <taxon>Pseudomonadales</taxon>
        <taxon>Pseudomonadaceae</taxon>
        <taxon>Halopseudomonas</taxon>
    </lineage>
</organism>
<proteinExistence type="inferred from homology"/>
<evidence type="ECO:0000256" key="4">
    <source>
        <dbReference type="ARBA" id="ARBA00023239"/>
    </source>
</evidence>
<evidence type="ECO:0000259" key="5">
    <source>
        <dbReference type="PROSITE" id="PS51891"/>
    </source>
</evidence>
<dbReference type="STRING" id="472181.SAMN05216271_0957"/>
<dbReference type="SUPFAM" id="SSF51316">
    <property type="entry name" value="Mss4-like"/>
    <property type="match status" value="1"/>
</dbReference>
<evidence type="ECO:0000313" key="6">
    <source>
        <dbReference type="EMBL" id="GAA6130368.1"/>
    </source>
</evidence>
<protein>
    <submittedName>
        <fullName evidence="6">GFA family protein</fullName>
    </submittedName>
    <submittedName>
        <fullName evidence="7">Uncharacterized conserved protein</fullName>
    </submittedName>
</protein>
<accession>A0A1H1NR87</accession>
<name>A0A1H1NR87_9GAMM</name>
<dbReference type="InterPro" id="IPR011057">
    <property type="entry name" value="Mss4-like_sf"/>
</dbReference>
<keyword evidence="4" id="KW-0456">Lyase</keyword>
<evidence type="ECO:0000313" key="7">
    <source>
        <dbReference type="EMBL" id="SDS01300.1"/>
    </source>
</evidence>
<dbReference type="EMBL" id="BAABWD010000001">
    <property type="protein sequence ID" value="GAA6130368.1"/>
    <property type="molecule type" value="Genomic_DNA"/>
</dbReference>
<reference evidence="7" key="2">
    <citation type="submission" date="2016-10" db="EMBL/GenBank/DDBJ databases">
        <authorList>
            <person name="de Groot N.N."/>
        </authorList>
    </citation>
    <scope>NUCLEOTIDE SEQUENCE [LARGE SCALE GENOMIC DNA]</scope>
    <source>
        <strain evidence="7">JCM 14963</strain>
    </source>
</reference>